<evidence type="ECO:0000313" key="7">
    <source>
        <dbReference type="EMBL" id="OLP81616.1"/>
    </source>
</evidence>
<evidence type="ECO:0000256" key="3">
    <source>
        <dbReference type="ARBA" id="ARBA00022692"/>
    </source>
</evidence>
<evidence type="ECO:0000256" key="5">
    <source>
        <dbReference type="ARBA" id="ARBA00023136"/>
    </source>
</evidence>
<dbReference type="Pfam" id="PF07690">
    <property type="entry name" value="MFS_1"/>
    <property type="match status" value="2"/>
</dbReference>
<evidence type="ECO:0000313" key="8">
    <source>
        <dbReference type="Proteomes" id="UP000186817"/>
    </source>
</evidence>
<keyword evidence="3 6" id="KW-0812">Transmembrane</keyword>
<comment type="subcellular location">
    <subcellularLocation>
        <location evidence="1">Membrane</location>
        <topology evidence="1">Multi-pass membrane protein</topology>
    </subcellularLocation>
</comment>
<feature type="transmembrane region" description="Helical" evidence="6">
    <location>
        <begin position="276"/>
        <end position="295"/>
    </location>
</feature>
<dbReference type="GO" id="GO:0016020">
    <property type="term" value="C:membrane"/>
    <property type="evidence" value="ECO:0007669"/>
    <property type="project" value="UniProtKB-SubCell"/>
</dbReference>
<dbReference type="PROSITE" id="PS51257">
    <property type="entry name" value="PROKAR_LIPOPROTEIN"/>
    <property type="match status" value="1"/>
</dbReference>
<keyword evidence="4 6" id="KW-1133">Transmembrane helix</keyword>
<feature type="transmembrane region" description="Helical" evidence="6">
    <location>
        <begin position="694"/>
        <end position="713"/>
    </location>
</feature>
<feature type="transmembrane region" description="Helical" evidence="6">
    <location>
        <begin position="372"/>
        <end position="391"/>
    </location>
</feature>
<feature type="transmembrane region" description="Helical" evidence="6">
    <location>
        <begin position="307"/>
        <end position="325"/>
    </location>
</feature>
<evidence type="ECO:0000256" key="1">
    <source>
        <dbReference type="ARBA" id="ARBA00004141"/>
    </source>
</evidence>
<dbReference type="InterPro" id="IPR006813">
    <property type="entry name" value="Glyco_trans_17"/>
</dbReference>
<dbReference type="OrthoDB" id="6474464at2759"/>
<dbReference type="GO" id="GO:0003830">
    <property type="term" value="F:beta-1,4-mannosylglycoprotein 4-beta-N-acetylglucosaminyltransferase activity"/>
    <property type="evidence" value="ECO:0007669"/>
    <property type="project" value="InterPro"/>
</dbReference>
<protein>
    <submittedName>
        <fullName evidence="7">Vesicular acetylcholine transporter</fullName>
    </submittedName>
</protein>
<dbReference type="InterPro" id="IPR050930">
    <property type="entry name" value="MFS_Vesicular_Transporter"/>
</dbReference>
<keyword evidence="5 6" id="KW-0472">Membrane</keyword>
<organism evidence="7 8">
    <name type="scientific">Symbiodinium microadriaticum</name>
    <name type="common">Dinoflagellate</name>
    <name type="synonym">Zooxanthella microadriatica</name>
    <dbReference type="NCBI Taxonomy" id="2951"/>
    <lineage>
        <taxon>Eukaryota</taxon>
        <taxon>Sar</taxon>
        <taxon>Alveolata</taxon>
        <taxon>Dinophyceae</taxon>
        <taxon>Suessiales</taxon>
        <taxon>Symbiodiniaceae</taxon>
        <taxon>Symbiodinium</taxon>
    </lineage>
</organism>
<feature type="transmembrane region" description="Helical" evidence="6">
    <location>
        <begin position="435"/>
        <end position="458"/>
    </location>
</feature>
<accession>A0A1Q9CFE9</accession>
<dbReference type="EMBL" id="LSRX01001264">
    <property type="protein sequence ID" value="OLP81616.1"/>
    <property type="molecule type" value="Genomic_DNA"/>
</dbReference>
<proteinExistence type="predicted"/>
<gene>
    <name evidence="7" type="ORF">AK812_SmicGene37828</name>
</gene>
<dbReference type="InterPro" id="IPR036259">
    <property type="entry name" value="MFS_trans_sf"/>
</dbReference>
<dbReference type="GO" id="GO:0022857">
    <property type="term" value="F:transmembrane transporter activity"/>
    <property type="evidence" value="ECO:0007669"/>
    <property type="project" value="InterPro"/>
</dbReference>
<evidence type="ECO:0000256" key="4">
    <source>
        <dbReference type="ARBA" id="ARBA00022989"/>
    </source>
</evidence>
<dbReference type="Pfam" id="PF04724">
    <property type="entry name" value="Glyco_transf_17"/>
    <property type="match status" value="1"/>
</dbReference>
<comment type="caution">
    <text evidence="7">The sequence shown here is derived from an EMBL/GenBank/DDBJ whole genome shotgun (WGS) entry which is preliminary data.</text>
</comment>
<dbReference type="PANTHER" id="PTHR23506">
    <property type="entry name" value="GH10249P"/>
    <property type="match status" value="1"/>
</dbReference>
<name>A0A1Q9CFE9_SYMMI</name>
<feature type="transmembrane region" description="Helical" evidence="6">
    <location>
        <begin position="763"/>
        <end position="785"/>
    </location>
</feature>
<feature type="transmembrane region" description="Helical" evidence="6">
    <location>
        <begin position="35"/>
        <end position="56"/>
    </location>
</feature>
<keyword evidence="8" id="KW-1185">Reference proteome</keyword>
<reference evidence="7 8" key="1">
    <citation type="submission" date="2016-02" db="EMBL/GenBank/DDBJ databases">
        <title>Genome analysis of coral dinoflagellate symbionts highlights evolutionary adaptations to a symbiotic lifestyle.</title>
        <authorList>
            <person name="Aranda M."/>
            <person name="Li Y."/>
            <person name="Liew Y.J."/>
            <person name="Baumgarten S."/>
            <person name="Simakov O."/>
            <person name="Wilson M."/>
            <person name="Piel J."/>
            <person name="Ashoor H."/>
            <person name="Bougouffa S."/>
            <person name="Bajic V.B."/>
            <person name="Ryu T."/>
            <person name="Ravasi T."/>
            <person name="Bayer T."/>
            <person name="Micklem G."/>
            <person name="Kim H."/>
            <person name="Bhak J."/>
            <person name="Lajeunesse T.C."/>
            <person name="Voolstra C.R."/>
        </authorList>
    </citation>
    <scope>NUCLEOTIDE SEQUENCE [LARGE SCALE GENOMIC DNA]</scope>
    <source>
        <strain evidence="7 8">CCMP2467</strain>
    </source>
</reference>
<evidence type="ECO:0000256" key="6">
    <source>
        <dbReference type="SAM" id="Phobius"/>
    </source>
</evidence>
<dbReference type="PANTHER" id="PTHR23506:SF26">
    <property type="entry name" value="MFS-TYPE TRANSPORTER SLC18B1"/>
    <property type="match status" value="1"/>
</dbReference>
<dbReference type="SUPFAM" id="SSF103473">
    <property type="entry name" value="MFS general substrate transporter"/>
    <property type="match status" value="2"/>
</dbReference>
<dbReference type="InterPro" id="IPR011701">
    <property type="entry name" value="MFS"/>
</dbReference>
<feature type="transmembrane region" description="Helical" evidence="6">
    <location>
        <begin position="733"/>
        <end position="751"/>
    </location>
</feature>
<dbReference type="Proteomes" id="UP000186817">
    <property type="component" value="Unassembled WGS sequence"/>
</dbReference>
<keyword evidence="2" id="KW-0813">Transport</keyword>
<sequence length="1302" mass="142137">MILAMIKIVVIITVTTVMTLVSVTSACHNTTSTIIIVFVIFRKFVDVIVIIVVFTADGEVGDSASADGHVEGGPLVELAESNPCARGMSSIYIFGQNNGYLHNGLKKQADNRASRVAGVVASDKGMWEGLLTEVATAAKAPDAKLLCLGRPGIGKRTLLQALHQHACPLAVQTEASAAQEGGHSRAVGLDFAHFGAGAEDDEDSAGSASRTVGKWLLDDRQKVCDLKLRAWLAKLAIVWTLFSCLGAYFLSMAMIYQMSPFFQIYAKETCGASEATVGLIFAVMPSACFLGNFGMDRMIARLGVETTLNVGLALLAFSSLGFGLARTVQGWLFWRVVQGFATAPIYTSISTRLARAYTGNGEFHQVVGIQEMLGNAGVTIAPLLGGVLFAWGGFKLPFMLSAVMHILFVGITLFSSGAASSEVEPLLDGERQEPMVAVTAFSVCSLPVLLLNFVPLFFKATLTLDALETDPRCTVALLGFGVAESMVSAKFADHFAILAWPEDDHAVDEPAGSACLVVDGLDGGGHDLKVVVRFQDALHILLVPNSTKKRAYQSKKASAERKLAMGIDVGLGAGTQGFCVVVAGEVESTLEELAGALAKEPPELFAEDRVLKVGAQIFCVQRHGGKKGLVAAEGLGLAYFSRGVYFLVDRVRCPAKQQSNRLFCDCRLEMTVVGGVKLWNEVFINLTLHLFAEFMAFCICCSTPLCLGVFGGYEPILGSRFHEVLGRIHPATVGLLMSMSGFPSTLFTFFVPTLVEKIGSRSLMTLGLLLYGFGTFCFGIVPGAPGSTSNWAMQLTALILIGSGWAMCWTPALPCMVDAAALRLRKDSGCSVQAARHHVSPAVMVLQESAASACLWFESSFVTVYASYFRGSCFQQFMSLAAGLHLLRLCLIPGFIARSSSTDECAQLQLLDIQKAGQGPRAPGDSICESLQLVDKEGKEIGLSPRSPAKLIDTFAFVDKYEAEELLLRVSEMSPLVDEFHIVEGDRDSQGRKKTYGLESVLRSKSFDPFRAKITSHKAVIPEGVKGYNMQNLQNVIMNKQMQVDKNYDPEDVILYGDLDEIVSQDALRTLKHCRPAGGTWNARVNMTSYWYGLAWNTGHWQHSTPVFFFRQLWEGNLFFRKNLVGPAVLLDMSSTYNPPNLLRARDQRPIGWHVTWSLDGAAGVAHKNFLSAGGVRPWFSQFHDEDSLRHFLETEFYANPSKYQHHIQRSRLRKKDVPQVLIEHPELFPNVLRDFHFIDSCGAPLEAQSSAQVQSRAISPLFLLLVLIFTFEVSTKAMATMHCRSQKQSLKKHMFCLQWCL</sequence>
<evidence type="ECO:0000256" key="2">
    <source>
        <dbReference type="ARBA" id="ARBA00022448"/>
    </source>
</evidence>
<feature type="transmembrane region" description="Helical" evidence="6">
    <location>
        <begin position="398"/>
        <end position="415"/>
    </location>
</feature>
<feature type="transmembrane region" description="Helical" evidence="6">
    <location>
        <begin position="236"/>
        <end position="256"/>
    </location>
</feature>
<dbReference type="Gene3D" id="1.20.1250.20">
    <property type="entry name" value="MFS general substrate transporter like domains"/>
    <property type="match status" value="2"/>
</dbReference>